<dbReference type="InterPro" id="IPR040131">
    <property type="entry name" value="MnmG_N"/>
</dbReference>
<dbReference type="AlphaFoldDB" id="A0AA35CIP0"/>
<feature type="domain" description="MnmG N-terminal" evidence="4">
    <location>
        <begin position="307"/>
        <end position="385"/>
    </location>
</feature>
<sequence length="470" mass="51163">MARVVVVGGGWSGVSAAIALAKAGVEEVHLFEKTDQLLGTGLVGGIMRNNGRWTAAEEMIALGMGEPFEAVDACARHKDVNFPGHEHATLYDVTRIEPYVRRIVEQYGVQVHMMSRVTDVILEEVPAPPSERGGFWTLLGQRVPKPAKNKRIRAVQYYEKHGADFRGPYTLEADVFVETTGTVGPQSECARYGNGCVMCVIRCPTFGGRVSIAGLCGVPEMIGGANPESLGSFSGSCKLIKESLAPWIVEELDRTGVCIVPLPDEMIDREKLKKKACQQYAGKEFAENIVLLDTGHAKLMTSYFPLEKLRRIPGFENARYDDPYSGGIGNSVRYLAISPRDNYLRVGGVENLFCGGEKAGPLVGHTEAIVTGTLAGHNAARYALGLPLLELPRQLAVGDAIAFVNEQIREGGLFKKYTFSGATYFDRMVATGLYIMDRDMIRAKVESLGLTGVFARRLVPARESLLLAGD</sequence>
<evidence type="ECO:0000259" key="4">
    <source>
        <dbReference type="Pfam" id="PF01134"/>
    </source>
</evidence>
<protein>
    <submittedName>
        <fullName evidence="5">FAD-dependent oxidoreductase</fullName>
    </submittedName>
</protein>
<keyword evidence="2" id="KW-0285">Flavoprotein</keyword>
<evidence type="ECO:0000256" key="3">
    <source>
        <dbReference type="ARBA" id="ARBA00022827"/>
    </source>
</evidence>
<evidence type="ECO:0000313" key="6">
    <source>
        <dbReference type="Proteomes" id="UP001163687"/>
    </source>
</evidence>
<comment type="cofactor">
    <cofactor evidence="1">
        <name>FAD</name>
        <dbReference type="ChEBI" id="CHEBI:57692"/>
    </cofactor>
</comment>
<dbReference type="KEGG" id="cmic:caldi_01230"/>
<evidence type="ECO:0000313" key="5">
    <source>
        <dbReference type="EMBL" id="BDG59033.1"/>
    </source>
</evidence>
<dbReference type="SUPFAM" id="SSF51905">
    <property type="entry name" value="FAD/NAD(P)-binding domain"/>
    <property type="match status" value="1"/>
</dbReference>
<dbReference type="Proteomes" id="UP001163687">
    <property type="component" value="Chromosome"/>
</dbReference>
<keyword evidence="6" id="KW-1185">Reference proteome</keyword>
<dbReference type="RefSeq" id="WP_264843152.1">
    <property type="nucleotide sequence ID" value="NZ_AP025628.1"/>
</dbReference>
<reference evidence="5" key="1">
    <citation type="submission" date="2022-03" db="EMBL/GenBank/DDBJ databases">
        <title>Complete genome sequence of Caldinitratiruptor microaerophilus.</title>
        <authorList>
            <person name="Mukaiyama R."/>
            <person name="Nishiyama T."/>
            <person name="Ueda K."/>
        </authorList>
    </citation>
    <scope>NUCLEOTIDE SEQUENCE</scope>
    <source>
        <strain evidence="5">JCM 16183</strain>
    </source>
</reference>
<organism evidence="5 6">
    <name type="scientific">Caldinitratiruptor microaerophilus</name>
    <dbReference type="NCBI Taxonomy" id="671077"/>
    <lineage>
        <taxon>Bacteria</taxon>
        <taxon>Bacillati</taxon>
        <taxon>Bacillota</taxon>
        <taxon>Clostridia</taxon>
        <taxon>Eubacteriales</taxon>
        <taxon>Symbiobacteriaceae</taxon>
        <taxon>Caldinitratiruptor</taxon>
    </lineage>
</organism>
<accession>A0AA35CIP0</accession>
<name>A0AA35CIP0_9FIRM</name>
<proteinExistence type="predicted"/>
<gene>
    <name evidence="5" type="ORF">caldi_01230</name>
</gene>
<dbReference type="Pfam" id="PF01134">
    <property type="entry name" value="GIDA"/>
    <property type="match status" value="2"/>
</dbReference>
<dbReference type="EMBL" id="AP025628">
    <property type="protein sequence ID" value="BDG59033.1"/>
    <property type="molecule type" value="Genomic_DNA"/>
</dbReference>
<evidence type="ECO:0000256" key="2">
    <source>
        <dbReference type="ARBA" id="ARBA00022630"/>
    </source>
</evidence>
<evidence type="ECO:0000256" key="1">
    <source>
        <dbReference type="ARBA" id="ARBA00001974"/>
    </source>
</evidence>
<feature type="domain" description="MnmG N-terminal" evidence="4">
    <location>
        <begin position="4"/>
        <end position="208"/>
    </location>
</feature>
<keyword evidence="3" id="KW-0274">FAD</keyword>
<dbReference type="InterPro" id="IPR036188">
    <property type="entry name" value="FAD/NAD-bd_sf"/>
</dbReference>
<dbReference type="Gene3D" id="3.50.50.60">
    <property type="entry name" value="FAD/NAD(P)-binding domain"/>
    <property type="match status" value="2"/>
</dbReference>